<sequence>MTVFTFGSNRKMGYLSNILGKQTRTWSFDGAGTDSVAPAASSMAPSPLSSSAVVMHANSSSDVNVPSAHTTSAASLVALSPHVVPITNPPHVHATLAPSIIPSEASTSAVNPPHMHATFTVSPTLLSASSMGGHPGYPQSRPLRNSISAQSGPVPEPTPVQGIQAASSMSGHSSHLLLFPSQSSVRGKSGPISGPTPVQATSSMSRHSSHLLPFPSQSSIHGQSGPVPGPTPVQGIQAASSMSRHSSHLPLFPSQSSVHGKSGPIPGLTAVPASSMSSHSSHCNPVPFPSQSSIHGHFGSAPGLTSMEGIHSSSRQPALDKLVQNGPFLSVVSHAFKTLEENLRAEFAAICEAVSRLVIVHQNVAMNTKRHKQKSPGTNIHDSEADDEASNNKSSDDEGGTRFDPFAKDPLRWTSTFNNCAKAVAAADFIDKVVNHKWYKYPPILEKFLNMDYVIFTLNRQLKHLQKIYDELQGGYSKKQRCLVTTASTTQK</sequence>
<dbReference type="HOGENOM" id="CLU_554446_0_0_1"/>
<accession>A0A0C3NLB0</accession>
<dbReference type="OrthoDB" id="2658401at2759"/>
<keyword evidence="3" id="KW-1185">Reference proteome</keyword>
<dbReference type="AlphaFoldDB" id="A0A0C3NLB0"/>
<feature type="compositionally biased region" description="Polar residues" evidence="1">
    <location>
        <begin position="196"/>
        <end position="206"/>
    </location>
</feature>
<reference evidence="3" key="2">
    <citation type="submission" date="2015-01" db="EMBL/GenBank/DDBJ databases">
        <title>Evolutionary Origins and Diversification of the Mycorrhizal Mutualists.</title>
        <authorList>
            <consortium name="DOE Joint Genome Institute"/>
            <consortium name="Mycorrhizal Genomics Consortium"/>
            <person name="Kohler A."/>
            <person name="Kuo A."/>
            <person name="Nagy L.G."/>
            <person name="Floudas D."/>
            <person name="Copeland A."/>
            <person name="Barry K.W."/>
            <person name="Cichocki N."/>
            <person name="Veneault-Fourrey C."/>
            <person name="LaButti K."/>
            <person name="Lindquist E.A."/>
            <person name="Lipzen A."/>
            <person name="Lundell T."/>
            <person name="Morin E."/>
            <person name="Murat C."/>
            <person name="Riley R."/>
            <person name="Ohm R."/>
            <person name="Sun H."/>
            <person name="Tunlid A."/>
            <person name="Henrissat B."/>
            <person name="Grigoriev I.V."/>
            <person name="Hibbett D.S."/>
            <person name="Martin F."/>
        </authorList>
    </citation>
    <scope>NUCLEOTIDE SEQUENCE [LARGE SCALE GENOMIC DNA]</scope>
    <source>
        <strain evidence="3">Marx 270</strain>
    </source>
</reference>
<evidence type="ECO:0000313" key="3">
    <source>
        <dbReference type="Proteomes" id="UP000054217"/>
    </source>
</evidence>
<feature type="compositionally biased region" description="Low complexity" evidence="1">
    <location>
        <begin position="167"/>
        <end position="178"/>
    </location>
</feature>
<dbReference type="EMBL" id="KN832053">
    <property type="protein sequence ID" value="KIN96103.1"/>
    <property type="molecule type" value="Genomic_DNA"/>
</dbReference>
<evidence type="ECO:0000313" key="2">
    <source>
        <dbReference type="EMBL" id="KIN96103.1"/>
    </source>
</evidence>
<dbReference type="InParanoid" id="A0A0C3NLB0"/>
<name>A0A0C3NLB0_PISTI</name>
<dbReference type="Proteomes" id="UP000054217">
    <property type="component" value="Unassembled WGS sequence"/>
</dbReference>
<feature type="region of interest" description="Disordered" evidence="1">
    <location>
        <begin position="368"/>
        <end position="405"/>
    </location>
</feature>
<organism evidence="2 3">
    <name type="scientific">Pisolithus tinctorius Marx 270</name>
    <dbReference type="NCBI Taxonomy" id="870435"/>
    <lineage>
        <taxon>Eukaryota</taxon>
        <taxon>Fungi</taxon>
        <taxon>Dikarya</taxon>
        <taxon>Basidiomycota</taxon>
        <taxon>Agaricomycotina</taxon>
        <taxon>Agaricomycetes</taxon>
        <taxon>Agaricomycetidae</taxon>
        <taxon>Boletales</taxon>
        <taxon>Sclerodermatineae</taxon>
        <taxon>Pisolithaceae</taxon>
        <taxon>Pisolithus</taxon>
    </lineage>
</organism>
<protein>
    <submittedName>
        <fullName evidence="2">Uncharacterized protein</fullName>
    </submittedName>
</protein>
<reference evidence="2 3" key="1">
    <citation type="submission" date="2014-04" db="EMBL/GenBank/DDBJ databases">
        <authorList>
            <consortium name="DOE Joint Genome Institute"/>
            <person name="Kuo A."/>
            <person name="Kohler A."/>
            <person name="Costa M.D."/>
            <person name="Nagy L.G."/>
            <person name="Floudas D."/>
            <person name="Copeland A."/>
            <person name="Barry K.W."/>
            <person name="Cichocki N."/>
            <person name="Veneault-Fourrey C."/>
            <person name="LaButti K."/>
            <person name="Lindquist E.A."/>
            <person name="Lipzen A."/>
            <person name="Lundell T."/>
            <person name="Morin E."/>
            <person name="Murat C."/>
            <person name="Sun H."/>
            <person name="Tunlid A."/>
            <person name="Henrissat B."/>
            <person name="Grigoriev I.V."/>
            <person name="Hibbett D.S."/>
            <person name="Martin F."/>
            <person name="Nordberg H.P."/>
            <person name="Cantor M.N."/>
            <person name="Hua S.X."/>
        </authorList>
    </citation>
    <scope>NUCLEOTIDE SEQUENCE [LARGE SCALE GENOMIC DNA]</scope>
    <source>
        <strain evidence="2 3">Marx 270</strain>
    </source>
</reference>
<feature type="compositionally biased region" description="Basic and acidic residues" evidence="1">
    <location>
        <begin position="394"/>
        <end position="405"/>
    </location>
</feature>
<evidence type="ECO:0000256" key="1">
    <source>
        <dbReference type="SAM" id="MobiDB-lite"/>
    </source>
</evidence>
<feature type="compositionally biased region" description="Polar residues" evidence="1">
    <location>
        <begin position="142"/>
        <end position="151"/>
    </location>
</feature>
<proteinExistence type="predicted"/>
<gene>
    <name evidence="2" type="ORF">M404DRAFT_11014</name>
</gene>
<feature type="region of interest" description="Disordered" evidence="1">
    <location>
        <begin position="126"/>
        <end position="284"/>
    </location>
</feature>